<keyword evidence="2" id="KW-0227">DNA damage</keyword>
<dbReference type="Pfam" id="PF21530">
    <property type="entry name" value="Pif1_2B_dom"/>
    <property type="match status" value="1"/>
</dbReference>
<dbReference type="InterPro" id="IPR057437">
    <property type="entry name" value="PIF1/LRR1_PH"/>
</dbReference>
<comment type="catalytic activity">
    <reaction evidence="2">
        <text>ATP + H2O = ADP + phosphate + H(+)</text>
        <dbReference type="Rhea" id="RHEA:13065"/>
        <dbReference type="ChEBI" id="CHEBI:15377"/>
        <dbReference type="ChEBI" id="CHEBI:15378"/>
        <dbReference type="ChEBI" id="CHEBI:30616"/>
        <dbReference type="ChEBI" id="CHEBI:43474"/>
        <dbReference type="ChEBI" id="CHEBI:456216"/>
        <dbReference type="EC" id="5.6.2.3"/>
    </reaction>
</comment>
<dbReference type="Pfam" id="PF05970">
    <property type="entry name" value="PIF1"/>
    <property type="match status" value="1"/>
</dbReference>
<dbReference type="EC" id="5.6.2.3" evidence="2"/>
<accession>A0ABQ9J5Y2</accession>
<keyword evidence="2" id="KW-0067">ATP-binding</keyword>
<dbReference type="Gene3D" id="3.40.50.300">
    <property type="entry name" value="P-loop containing nucleotide triphosphate hydrolases"/>
    <property type="match status" value="1"/>
</dbReference>
<keyword evidence="1" id="KW-0539">Nucleus</keyword>
<protein>
    <recommendedName>
        <fullName evidence="2">ATP-dependent DNA helicase</fullName>
        <ecNumber evidence="2">5.6.2.3</ecNumber>
    </recommendedName>
</protein>
<evidence type="ECO:0000313" key="7">
    <source>
        <dbReference type="EMBL" id="KAJ8973172.1"/>
    </source>
</evidence>
<comment type="similarity">
    <text evidence="2">Belongs to the helicase family.</text>
</comment>
<dbReference type="InterPro" id="IPR049163">
    <property type="entry name" value="Pif1-like_2B_dom"/>
</dbReference>
<dbReference type="EMBL" id="JAPWTJ010001223">
    <property type="protein sequence ID" value="KAJ8973172.1"/>
    <property type="molecule type" value="Genomic_DNA"/>
</dbReference>
<keyword evidence="8" id="KW-1185">Reference proteome</keyword>
<keyword evidence="2" id="KW-0233">DNA recombination</keyword>
<organism evidence="7 8">
    <name type="scientific">Molorchus minor</name>
    <dbReference type="NCBI Taxonomy" id="1323400"/>
    <lineage>
        <taxon>Eukaryota</taxon>
        <taxon>Metazoa</taxon>
        <taxon>Ecdysozoa</taxon>
        <taxon>Arthropoda</taxon>
        <taxon>Hexapoda</taxon>
        <taxon>Insecta</taxon>
        <taxon>Pterygota</taxon>
        <taxon>Neoptera</taxon>
        <taxon>Endopterygota</taxon>
        <taxon>Coleoptera</taxon>
        <taxon>Polyphaga</taxon>
        <taxon>Cucujiformia</taxon>
        <taxon>Chrysomeloidea</taxon>
        <taxon>Cerambycidae</taxon>
        <taxon>Lamiinae</taxon>
        <taxon>Monochamini</taxon>
        <taxon>Molorchus</taxon>
    </lineage>
</organism>
<feature type="domain" description="DNA helicase Pif1-like DEAD-box helicase" evidence="4">
    <location>
        <begin position="174"/>
        <end position="278"/>
    </location>
</feature>
<dbReference type="InterPro" id="IPR051055">
    <property type="entry name" value="PIF1_helicase"/>
</dbReference>
<comment type="caution">
    <text evidence="7">The sequence shown here is derived from an EMBL/GenBank/DDBJ whole genome shotgun (WGS) entry which is preliminary data.</text>
</comment>
<dbReference type="SUPFAM" id="SSF52540">
    <property type="entry name" value="P-loop containing nucleoside triphosphate hydrolases"/>
    <property type="match status" value="1"/>
</dbReference>
<dbReference type="InterPro" id="IPR027417">
    <property type="entry name" value="P-loop_NTPase"/>
</dbReference>
<comment type="cofactor">
    <cofactor evidence="2">
        <name>Mg(2+)</name>
        <dbReference type="ChEBI" id="CHEBI:18420"/>
    </cofactor>
</comment>
<name>A0ABQ9J5Y2_9CUCU</name>
<gene>
    <name evidence="7" type="ORF">NQ317_007148</name>
</gene>
<feature type="domain" description="DNA helicase Pif1-like 2B" evidence="5">
    <location>
        <begin position="373"/>
        <end position="404"/>
    </location>
</feature>
<keyword evidence="2" id="KW-0234">DNA repair</keyword>
<keyword evidence="2" id="KW-0347">Helicase</keyword>
<proteinExistence type="inferred from homology"/>
<feature type="domain" description="PIF1/LRR1 pleckstrin homology" evidence="6">
    <location>
        <begin position="8"/>
        <end position="114"/>
    </location>
</feature>
<evidence type="ECO:0000256" key="1">
    <source>
        <dbReference type="ARBA" id="ARBA00023242"/>
    </source>
</evidence>
<keyword evidence="2" id="KW-0378">Hydrolase</keyword>
<evidence type="ECO:0000259" key="5">
    <source>
        <dbReference type="Pfam" id="PF21530"/>
    </source>
</evidence>
<keyword evidence="2" id="KW-0547">Nucleotide-binding</keyword>
<reference evidence="7" key="1">
    <citation type="journal article" date="2023" name="Insect Mol. Biol.">
        <title>Genome sequencing provides insights into the evolution of gene families encoding plant cell wall-degrading enzymes in longhorned beetles.</title>
        <authorList>
            <person name="Shin N.R."/>
            <person name="Okamura Y."/>
            <person name="Kirsch R."/>
            <person name="Pauchet Y."/>
        </authorList>
    </citation>
    <scope>NUCLEOTIDE SEQUENCE</scope>
    <source>
        <strain evidence="7">MMC_N1</strain>
    </source>
</reference>
<dbReference type="Proteomes" id="UP001162164">
    <property type="component" value="Unassembled WGS sequence"/>
</dbReference>
<dbReference type="InterPro" id="IPR010285">
    <property type="entry name" value="DNA_helicase_pif1-like_DEAD"/>
</dbReference>
<sequence>MSNNDGFLCCAVNIEWLNRQGIVQRKLAHKQANLRLIRNERLEMFVEISADKVAPIKLQLKGISVHKKFMSEGKASIKFEPLNCMLYLSNAPPGSLLTFLRTLFVKMTGGKTGPNANTSLRTQLLSNKRQQFEEISPVTNVEMDKARMKASRGTDTTPSPLASKKRKLERDSSGKTPVAKKLIIGALPPDVTAATASTGVAACHIGGTTLHKFAGIGSDDTTLERSIELASKSATASIWRKCRHLIIDEISMVEGDYFEKIEIVARRLPPVTKSKFGEKTPAPKFCFKTKAWESCRLTTFELRKVHRQNDDYFIGILNKIRKGQADKELQDYVHIPRTDLTNETKLKALPGDSKVFEAQDSIPGTSKLLDQHTHVVSRLELKIGAQVMLLKNINIGSGLVNGARDMTRIIPLGPLNKQLNVGKSKSKTKKGLMAKSKFMDKPLMVIS</sequence>
<evidence type="ECO:0000259" key="4">
    <source>
        <dbReference type="Pfam" id="PF05970"/>
    </source>
</evidence>
<dbReference type="PANTHER" id="PTHR47642">
    <property type="entry name" value="ATP-DEPENDENT DNA HELICASE"/>
    <property type="match status" value="1"/>
</dbReference>
<dbReference type="Pfam" id="PF25344">
    <property type="entry name" value="PH_LRR1"/>
    <property type="match status" value="1"/>
</dbReference>
<dbReference type="PANTHER" id="PTHR47642:SF7">
    <property type="entry name" value="ATP-DEPENDENT DNA HELICASE PIF1"/>
    <property type="match status" value="1"/>
</dbReference>
<feature type="region of interest" description="Disordered" evidence="3">
    <location>
        <begin position="147"/>
        <end position="174"/>
    </location>
</feature>
<evidence type="ECO:0000256" key="3">
    <source>
        <dbReference type="SAM" id="MobiDB-lite"/>
    </source>
</evidence>
<evidence type="ECO:0000313" key="8">
    <source>
        <dbReference type="Proteomes" id="UP001162164"/>
    </source>
</evidence>
<evidence type="ECO:0000259" key="6">
    <source>
        <dbReference type="Pfam" id="PF25344"/>
    </source>
</evidence>
<evidence type="ECO:0000256" key="2">
    <source>
        <dbReference type="RuleBase" id="RU363044"/>
    </source>
</evidence>